<feature type="domain" description="Xylose isomerase-like TIM barrel" evidence="1">
    <location>
        <begin position="38"/>
        <end position="233"/>
    </location>
</feature>
<dbReference type="InterPro" id="IPR036237">
    <property type="entry name" value="Xyl_isomerase-like_sf"/>
</dbReference>
<dbReference type="SUPFAM" id="SSF51658">
    <property type="entry name" value="Xylose isomerase-like"/>
    <property type="match status" value="1"/>
</dbReference>
<organism evidence="2 3">
    <name type="scientific">Propionibacterium freudenreichii</name>
    <dbReference type="NCBI Taxonomy" id="1744"/>
    <lineage>
        <taxon>Bacteria</taxon>
        <taxon>Bacillati</taxon>
        <taxon>Actinomycetota</taxon>
        <taxon>Actinomycetes</taxon>
        <taxon>Propionibacteriales</taxon>
        <taxon>Propionibacteriaceae</taxon>
        <taxon>Propionibacterium</taxon>
    </lineage>
</organism>
<gene>
    <name evidence="2" type="ORF">PFR_JS23_185</name>
</gene>
<dbReference type="Gene3D" id="3.20.20.150">
    <property type="entry name" value="Divalent-metal-dependent TIM barrel enzymes"/>
    <property type="match status" value="1"/>
</dbReference>
<evidence type="ECO:0000313" key="2">
    <source>
        <dbReference type="EMBL" id="SCQ74453.1"/>
    </source>
</evidence>
<evidence type="ECO:0000259" key="1">
    <source>
        <dbReference type="Pfam" id="PF01261"/>
    </source>
</evidence>
<evidence type="ECO:0000313" key="3">
    <source>
        <dbReference type="Proteomes" id="UP000250080"/>
    </source>
</evidence>
<reference evidence="2 3" key="1">
    <citation type="submission" date="2016-09" db="EMBL/GenBank/DDBJ databases">
        <authorList>
            <person name="Laine KS P."/>
        </authorList>
    </citation>
    <scope>NUCLEOTIDE SEQUENCE [LARGE SCALE GENOMIC DNA]</scope>
    <source>
        <strain evidence="2">PFRJS-23</strain>
    </source>
</reference>
<accession>A0A0A8R7C1</accession>
<dbReference type="InterPro" id="IPR050312">
    <property type="entry name" value="IolE/XylAMocC-like"/>
</dbReference>
<dbReference type="Proteomes" id="UP000250080">
    <property type="component" value="Chromosome I"/>
</dbReference>
<dbReference type="PANTHER" id="PTHR12110">
    <property type="entry name" value="HYDROXYPYRUVATE ISOMERASE"/>
    <property type="match status" value="1"/>
</dbReference>
<proteinExistence type="predicted"/>
<dbReference type="PANTHER" id="PTHR12110:SF41">
    <property type="entry name" value="INOSOSE DEHYDRATASE"/>
    <property type="match status" value="1"/>
</dbReference>
<dbReference type="EMBL" id="LT618793">
    <property type="protein sequence ID" value="SCQ74453.1"/>
    <property type="molecule type" value="Genomic_DNA"/>
</dbReference>
<dbReference type="Pfam" id="PF01261">
    <property type="entry name" value="AP_endonuc_2"/>
    <property type="match status" value="1"/>
</dbReference>
<name>A0A0A8R7C1_9ACTN</name>
<dbReference type="OrthoDB" id="104997at2"/>
<protein>
    <submittedName>
        <fullName evidence="2">IolE protein</fullName>
    </submittedName>
</protein>
<dbReference type="AlphaFoldDB" id="A0A0A8R7C1"/>
<dbReference type="RefSeq" id="WP_044635911.1">
    <property type="nucleotide sequence ID" value="NZ_CCYN01000022.1"/>
</dbReference>
<sequence length="305" mass="33785">MTTTDKAPATRARLGSAPDSWGVWFPDHPQQTTGTRFLDEIAEAGYHWMELGPYGFLPTDPSQLADELAARDLHVSAGTVGGAFHKKDELEALTQEALRVAKLAAAVGGKYLVLLPAMYRDLLSGDYLEDKTLDTEGWKQFIRSCEEVSRAVQQETGLRAVFHPHADSHVETQQQTYRWLDDTDADAVGLCLDTGHIEYGGGDSAEIMRRYPQRIEYMHFKQVDPELMKTVRDKDLAFADAVKLGAICEPPKGIPTAESIAAQMHLLNPELFVIVEQDMFPCDPDDPLPIAARTCGYLRSVPLAL</sequence>
<dbReference type="InterPro" id="IPR013022">
    <property type="entry name" value="Xyl_isomerase-like_TIM-brl"/>
</dbReference>